<accession>A0A1V2GC12</accession>
<dbReference type="CDD" id="cd02042">
    <property type="entry name" value="ParAB_family"/>
    <property type="match status" value="1"/>
</dbReference>
<comment type="caution">
    <text evidence="2">The sequence shown here is derived from an EMBL/GenBank/DDBJ whole genome shotgun (WGS) entry which is preliminary data.</text>
</comment>
<dbReference type="Pfam" id="PF13614">
    <property type="entry name" value="AAA_31"/>
    <property type="match status" value="1"/>
</dbReference>
<dbReference type="PANTHER" id="PTHR13696">
    <property type="entry name" value="P-LOOP CONTAINING NUCLEOSIDE TRIPHOSPHATE HYDROLASE"/>
    <property type="match status" value="1"/>
</dbReference>
<dbReference type="PANTHER" id="PTHR13696:SF99">
    <property type="entry name" value="COBYRINIC ACID AC-DIAMIDE SYNTHASE"/>
    <property type="match status" value="1"/>
</dbReference>
<dbReference type="RefSeq" id="WP_076795871.1">
    <property type="nucleotide sequence ID" value="NZ_JAKVSX010000038.1"/>
</dbReference>
<organism evidence="2 3">
    <name type="scientific">Escherichia coli</name>
    <dbReference type="NCBI Taxonomy" id="562"/>
    <lineage>
        <taxon>Bacteria</taxon>
        <taxon>Pseudomonadati</taxon>
        <taxon>Pseudomonadota</taxon>
        <taxon>Gammaproteobacteria</taxon>
        <taxon>Enterobacterales</taxon>
        <taxon>Enterobacteriaceae</taxon>
        <taxon>Escherichia</taxon>
    </lineage>
</organism>
<dbReference type="AlphaFoldDB" id="A0A1V2GC12"/>
<evidence type="ECO:0000313" key="2">
    <source>
        <dbReference type="EMBL" id="ONG33421.1"/>
    </source>
</evidence>
<proteinExistence type="predicted"/>
<dbReference type="InterPro" id="IPR027417">
    <property type="entry name" value="P-loop_NTPase"/>
</dbReference>
<feature type="domain" description="AAA" evidence="1">
    <location>
        <begin position="27"/>
        <end position="194"/>
    </location>
</feature>
<dbReference type="Proteomes" id="UP000188967">
    <property type="component" value="Unassembled WGS sequence"/>
</dbReference>
<reference evidence="2 3" key="1">
    <citation type="submission" date="2017-01" db="EMBL/GenBank/DDBJ databases">
        <title>Draft genome sequence of an E. coli strain isolated from human, in Amazon, Brazil.</title>
        <authorList>
            <person name="Moura Q."/>
            <person name="Fernandes M.R."/>
            <person name="Cerdeira L."/>
            <person name="Vianello M."/>
            <person name="Souza T.A."/>
            <person name="Ienne S."/>
            <person name="Lincopan N."/>
        </authorList>
    </citation>
    <scope>NUCLEOTIDE SEQUENCE [LARGE SCALE GENOMIC DNA]</scope>
    <source>
        <strain evidence="2 3">ICBEcBL-II-13</strain>
    </source>
</reference>
<evidence type="ECO:0000259" key="1">
    <source>
        <dbReference type="Pfam" id="PF13614"/>
    </source>
</evidence>
<gene>
    <name evidence="2" type="ORF">BXT93_17370</name>
</gene>
<sequence>MAKKPSSFRRSLLSKAIIQAIKRVRPVICTGNGKGGVGKSTNAMHLASAAAEAGLKTLLIDNDEHTTFAAFGSTSPDMPEYAFSSDLFTPEGITKPILQLEQLGGCWFLPRDNRLEEINSTPLESGIVLYPHQHIQKLREEFDIIIIDSPPGKGNLQQATFLCATTAAMITELSEISVNGVVTAITVTEELVSILNEGETENLYSAPKFVIVPNKFNPMRPQQKAHYETLISYELLMTAPIYSRSTMEKATDALVPVWKYKDGNARQAAKEVKAAIKFIISEAVK</sequence>
<dbReference type="Gene3D" id="3.40.50.300">
    <property type="entry name" value="P-loop containing nucleotide triphosphate hydrolases"/>
    <property type="match status" value="1"/>
</dbReference>
<dbReference type="InterPro" id="IPR025669">
    <property type="entry name" value="AAA_dom"/>
</dbReference>
<name>A0A1V2GC12_ECOLX</name>
<dbReference type="EMBL" id="MTPS01000293">
    <property type="protein sequence ID" value="ONG33421.1"/>
    <property type="molecule type" value="Genomic_DNA"/>
</dbReference>
<dbReference type="SUPFAM" id="SSF52540">
    <property type="entry name" value="P-loop containing nucleoside triphosphate hydrolases"/>
    <property type="match status" value="1"/>
</dbReference>
<dbReference type="InterPro" id="IPR050678">
    <property type="entry name" value="DNA_Partitioning_ATPase"/>
</dbReference>
<evidence type="ECO:0000313" key="3">
    <source>
        <dbReference type="Proteomes" id="UP000188967"/>
    </source>
</evidence>
<protein>
    <recommendedName>
        <fullName evidence="1">AAA domain-containing protein</fullName>
    </recommendedName>
</protein>